<protein>
    <submittedName>
        <fullName evidence="1">Uncharacterized protein</fullName>
    </submittedName>
</protein>
<dbReference type="EMBL" id="UGCD01000002">
    <property type="protein sequence ID" value="STI16619.1"/>
    <property type="molecule type" value="Genomic_DNA"/>
</dbReference>
<name>A0A376RFC5_ECOLX</name>
<accession>A0A376RFC5</accession>
<organism evidence="1 2">
    <name type="scientific">Escherichia coli</name>
    <dbReference type="NCBI Taxonomy" id="562"/>
    <lineage>
        <taxon>Bacteria</taxon>
        <taxon>Pseudomonadati</taxon>
        <taxon>Pseudomonadota</taxon>
        <taxon>Gammaproteobacteria</taxon>
        <taxon>Enterobacterales</taxon>
        <taxon>Enterobacteriaceae</taxon>
        <taxon>Escherichia</taxon>
    </lineage>
</organism>
<evidence type="ECO:0000313" key="1">
    <source>
        <dbReference type="EMBL" id="STI16619.1"/>
    </source>
</evidence>
<proteinExistence type="predicted"/>
<gene>
    <name evidence="1" type="ORF">NCTC10865_01889</name>
</gene>
<dbReference type="AlphaFoldDB" id="A0A376RFC5"/>
<reference evidence="1 2" key="1">
    <citation type="submission" date="2018-06" db="EMBL/GenBank/DDBJ databases">
        <authorList>
            <consortium name="Pathogen Informatics"/>
            <person name="Doyle S."/>
        </authorList>
    </citation>
    <scope>NUCLEOTIDE SEQUENCE [LARGE SCALE GENOMIC DNA]</scope>
    <source>
        <strain evidence="1 2">NCTC10865</strain>
    </source>
</reference>
<sequence length="51" mass="5480">MIFLPTNVNDLVFGSLNALLLEFTASFVVLPDHCGDNINQHGIYGSKDTAG</sequence>
<evidence type="ECO:0000313" key="2">
    <source>
        <dbReference type="Proteomes" id="UP000254159"/>
    </source>
</evidence>
<dbReference type="Proteomes" id="UP000254159">
    <property type="component" value="Unassembled WGS sequence"/>
</dbReference>